<protein>
    <recommendedName>
        <fullName evidence="6">Epoxide hydrolase</fullName>
        <ecNumber evidence="6">3.3.2.9</ecNumber>
    </recommendedName>
</protein>
<dbReference type="RefSeq" id="XP_015524910.1">
    <property type="nucleotide sequence ID" value="XM_015669424.2"/>
</dbReference>
<comment type="function">
    <text evidence="6">Catalyzes juvenile hormone hydrolysis.</text>
</comment>
<evidence type="ECO:0000256" key="2">
    <source>
        <dbReference type="ARBA" id="ARBA00004111"/>
    </source>
</evidence>
<keyword evidence="4 6" id="KW-0058">Aromatic hydrocarbons catabolism</keyword>
<evidence type="ECO:0000259" key="9">
    <source>
        <dbReference type="Pfam" id="PF06441"/>
    </source>
</evidence>
<gene>
    <name evidence="11" type="primary">LOC107228075</name>
</gene>
<evidence type="ECO:0000256" key="6">
    <source>
        <dbReference type="PIRNR" id="PIRNR001112"/>
    </source>
</evidence>
<dbReference type="GO" id="GO:0033961">
    <property type="term" value="F:cis-stilbene-oxide hydrolase activity"/>
    <property type="evidence" value="ECO:0007669"/>
    <property type="project" value="UniProtKB-UniRule"/>
</dbReference>
<dbReference type="EC" id="3.3.2.9" evidence="6"/>
<evidence type="ECO:0000313" key="10">
    <source>
        <dbReference type="Proteomes" id="UP000829291"/>
    </source>
</evidence>
<proteinExistence type="inferred from homology"/>
<dbReference type="FunCoup" id="A0A6J0CET6">
    <property type="interactions" value="238"/>
</dbReference>
<dbReference type="PRINTS" id="PR00412">
    <property type="entry name" value="EPOXHYDRLASE"/>
</dbReference>
<dbReference type="KEGG" id="nlo:107228075"/>
<dbReference type="Pfam" id="PF06441">
    <property type="entry name" value="EHN"/>
    <property type="match status" value="1"/>
</dbReference>
<comment type="catalytic activity">
    <reaction evidence="1 6">
        <text>1-(4-methoxyphenyl)-N-methyl-N-[(3-methyloxetan-3-yl)methyl]methanamine + H2O = 2-{[(4-methoxybenzyl)(methyl)amino]methyl}-2-methylpropane-1,3-diol</text>
        <dbReference type="Rhea" id="RHEA:55764"/>
        <dbReference type="ChEBI" id="CHEBI:15377"/>
        <dbReference type="ChEBI" id="CHEBI:139161"/>
        <dbReference type="ChEBI" id="CHEBI:139164"/>
        <dbReference type="EC" id="3.3.2.9"/>
    </reaction>
</comment>
<evidence type="ECO:0000313" key="11">
    <source>
        <dbReference type="RefSeq" id="XP_015524910.1"/>
    </source>
</evidence>
<dbReference type="InParanoid" id="A0A6J0CET6"/>
<feature type="active site" description="Proton acceptor" evidence="7">
    <location>
        <position position="429"/>
    </location>
</feature>
<dbReference type="InterPro" id="IPR010497">
    <property type="entry name" value="Epoxide_hydro_N"/>
</dbReference>
<dbReference type="AlphaFoldDB" id="A0A6J0CET6"/>
<feature type="signal peptide" evidence="8">
    <location>
        <begin position="1"/>
        <end position="23"/>
    </location>
</feature>
<feature type="active site" description="Nucleophile" evidence="7">
    <location>
        <position position="226"/>
    </location>
</feature>
<dbReference type="Gene3D" id="3.40.50.1820">
    <property type="entry name" value="alpha/beta hydrolase"/>
    <property type="match status" value="1"/>
</dbReference>
<dbReference type="InterPro" id="IPR016292">
    <property type="entry name" value="Epoxide_hydrolase"/>
</dbReference>
<comment type="catalytic activity">
    <reaction evidence="6">
        <text>cis-stilbene oxide + H2O = (1R,2R)-hydrobenzoin</text>
        <dbReference type="Rhea" id="RHEA:23900"/>
        <dbReference type="ChEBI" id="CHEBI:15377"/>
        <dbReference type="ChEBI" id="CHEBI:50004"/>
        <dbReference type="ChEBI" id="CHEBI:50014"/>
        <dbReference type="EC" id="3.3.2.9"/>
    </reaction>
</comment>
<name>A0A6J0CET6_NEOLC</name>
<keyword evidence="6" id="KW-0472">Membrane</keyword>
<keyword evidence="6" id="KW-0256">Endoplasmic reticulum</keyword>
<evidence type="ECO:0000256" key="5">
    <source>
        <dbReference type="ARBA" id="ARBA00022801"/>
    </source>
</evidence>
<evidence type="ECO:0000256" key="7">
    <source>
        <dbReference type="PIRSR" id="PIRSR001112-1"/>
    </source>
</evidence>
<feature type="active site" description="Proton donor" evidence="7">
    <location>
        <position position="372"/>
    </location>
</feature>
<organism evidence="11">
    <name type="scientific">Neodiprion lecontei</name>
    <name type="common">Redheaded pine sawfly</name>
    <dbReference type="NCBI Taxonomy" id="441921"/>
    <lineage>
        <taxon>Eukaryota</taxon>
        <taxon>Metazoa</taxon>
        <taxon>Ecdysozoa</taxon>
        <taxon>Arthropoda</taxon>
        <taxon>Hexapoda</taxon>
        <taxon>Insecta</taxon>
        <taxon>Pterygota</taxon>
        <taxon>Neoptera</taxon>
        <taxon>Endopterygota</taxon>
        <taxon>Hymenoptera</taxon>
        <taxon>Tenthredinoidea</taxon>
        <taxon>Diprionidae</taxon>
        <taxon>Diprioninae</taxon>
        <taxon>Neodiprion</taxon>
    </lineage>
</organism>
<evidence type="ECO:0000256" key="8">
    <source>
        <dbReference type="SAM" id="SignalP"/>
    </source>
</evidence>
<dbReference type="GO" id="GO:0005789">
    <property type="term" value="C:endoplasmic reticulum membrane"/>
    <property type="evidence" value="ECO:0007669"/>
    <property type="project" value="UniProtKB-SubCell"/>
</dbReference>
<dbReference type="GeneID" id="107228075"/>
<dbReference type="InterPro" id="IPR000639">
    <property type="entry name" value="Epox_hydrolase-like"/>
</dbReference>
<comment type="subcellular location">
    <subcellularLocation>
        <location evidence="6">Endoplasmic reticulum membrane</location>
    </subcellularLocation>
    <subcellularLocation>
        <location evidence="2">Microsome membrane</location>
        <topology evidence="2">Single-pass membrane protein</topology>
    </subcellularLocation>
</comment>
<evidence type="ECO:0000256" key="4">
    <source>
        <dbReference type="ARBA" id="ARBA00022797"/>
    </source>
</evidence>
<dbReference type="Proteomes" id="UP000829291">
    <property type="component" value="Chromosome 3"/>
</dbReference>
<keyword evidence="5 6" id="KW-0378">Hydrolase</keyword>
<dbReference type="InterPro" id="IPR029058">
    <property type="entry name" value="AB_hydrolase_fold"/>
</dbReference>
<sequence length="466" mass="53001">MWKIVFIVLLVIFAVSRLFSSYADVPEVPNIPTDQHWGPGESRIVNTNIRPFKIDVPKEIIDDLNARLSRTRSLRKPLDSAGWTYGVNSEHLQTVLEYWRTKYNWTERQTLLNKYPQFKTNIQGLDIHFYHVKPTVPKGSSVKVLPLLLVHGWPGSVVEFQKIIPLLTTPRSNNDFVFEVIAPSLPGYGFSDAAIRPGLGNAQMSVVLKNLMSRLGFEKFYTQGGDWGSLITANMGVLFPDSVFGIHLNACFSFAPSATIWTIFGSFVPSLTISDEHWSKMYPLSHHWSRMLEESGYLHLQATKPDTIGTALTDSPAGLAAYILEKFSTWTNPEFRFSKDGRLLEKFNIDELLDNVMVYWVTNSITTSMRLYSESFNKAHFNLRIDSIPIHTPLACAIFPHEIFYQSEAILRSRYANMIQINHLPRGGHFAAFEEPQLLADDFWSFVGLIEKKEKTTQKTGKSSEL</sequence>
<reference evidence="11" key="1">
    <citation type="submission" date="2025-08" db="UniProtKB">
        <authorList>
            <consortium name="RefSeq"/>
        </authorList>
    </citation>
    <scope>IDENTIFICATION</scope>
    <source>
        <tissue evidence="11">Thorax and Abdomen</tissue>
    </source>
</reference>
<feature type="domain" description="Epoxide hydrolase N-terminal" evidence="9">
    <location>
        <begin position="49"/>
        <end position="160"/>
    </location>
</feature>
<comment type="similarity">
    <text evidence="3 6">Belongs to the peptidase S33 family.</text>
</comment>
<dbReference type="SUPFAM" id="SSF53474">
    <property type="entry name" value="alpha/beta-Hydrolases"/>
    <property type="match status" value="1"/>
</dbReference>
<accession>A0A6J0CET6</accession>
<keyword evidence="10" id="KW-1185">Reference proteome</keyword>
<dbReference type="PIRSF" id="PIRSF001112">
    <property type="entry name" value="Epoxide_hydrolase"/>
    <property type="match status" value="1"/>
</dbReference>
<dbReference type="GO" id="GO:0097176">
    <property type="term" value="P:epoxide metabolic process"/>
    <property type="evidence" value="ECO:0007669"/>
    <property type="project" value="TreeGrafter"/>
</dbReference>
<dbReference type="PANTHER" id="PTHR21661">
    <property type="entry name" value="EPOXIDE HYDROLASE 1-RELATED"/>
    <property type="match status" value="1"/>
</dbReference>
<feature type="chain" id="PRO_5026793603" description="Epoxide hydrolase" evidence="8">
    <location>
        <begin position="24"/>
        <end position="466"/>
    </location>
</feature>
<keyword evidence="8" id="KW-0732">Signal</keyword>
<evidence type="ECO:0000256" key="3">
    <source>
        <dbReference type="ARBA" id="ARBA00010088"/>
    </source>
</evidence>
<dbReference type="PANTHER" id="PTHR21661:SF35">
    <property type="entry name" value="EPOXIDE HYDROLASE"/>
    <property type="match status" value="1"/>
</dbReference>
<dbReference type="OrthoDB" id="7130006at2759"/>
<evidence type="ECO:0000256" key="1">
    <source>
        <dbReference type="ARBA" id="ARBA00000221"/>
    </source>
</evidence>